<dbReference type="OrthoDB" id="3356102at2759"/>
<keyword evidence="3" id="KW-1185">Reference proteome</keyword>
<organism evidence="2 3">
    <name type="scientific">Naematelia encephala</name>
    <dbReference type="NCBI Taxonomy" id="71784"/>
    <lineage>
        <taxon>Eukaryota</taxon>
        <taxon>Fungi</taxon>
        <taxon>Dikarya</taxon>
        <taxon>Basidiomycota</taxon>
        <taxon>Agaricomycotina</taxon>
        <taxon>Tremellomycetes</taxon>
        <taxon>Tremellales</taxon>
        <taxon>Naemateliaceae</taxon>
        <taxon>Naematelia</taxon>
    </lineage>
</organism>
<gene>
    <name evidence="2" type="ORF">BCR39DRAFT_495391</name>
</gene>
<keyword evidence="1" id="KW-0732">Signal</keyword>
<dbReference type="InParanoid" id="A0A1Y2B477"/>
<evidence type="ECO:0000313" key="2">
    <source>
        <dbReference type="EMBL" id="ORY29526.1"/>
    </source>
</evidence>
<sequence>MIRTLAGIAILSALAASASPCVQFDTSFNLYAFGGTSDVNLGQNTSWASPSPQTLTTTGRPPWTGNDTQCLLSQYNNAMYVLNADAANPSDIYIYSFGSSSWSTQTTSSAPTNFGGRSSSVLDHDTNVFFTLPSGSGSTLYTLDFSSVQATATGSALAWETVSNPSFSTDNYTPTAAMSSNHVFWFGVPSTAAGSADVFVVHYSYFQPDAQAFPTSNGGTTFPDTSGQAISIPNADPDTIPYQMLFVPNDFSAAYILTHYTDPGNYSVTSTAPFSQSLINTTQTLAAPSTQDANSAYAASDSALVQVTSNGDIYYMTGAISAYTVSSSATWTKMSYSLSGVTGGSTTTSSNSTSSSSSAAAAASSGSASSTASGASSAASTTASASASHSATASASGSAAASSTGAGRARAIVGANRADLAGLALGVVALGAAMVL</sequence>
<proteinExistence type="predicted"/>
<comment type="caution">
    <text evidence="2">The sequence shown here is derived from an EMBL/GenBank/DDBJ whole genome shotgun (WGS) entry which is preliminary data.</text>
</comment>
<evidence type="ECO:0000256" key="1">
    <source>
        <dbReference type="SAM" id="SignalP"/>
    </source>
</evidence>
<name>A0A1Y2B477_9TREE</name>
<dbReference type="AlphaFoldDB" id="A0A1Y2B477"/>
<evidence type="ECO:0000313" key="3">
    <source>
        <dbReference type="Proteomes" id="UP000193986"/>
    </source>
</evidence>
<protein>
    <submittedName>
        <fullName evidence="2">Uncharacterized protein</fullName>
    </submittedName>
</protein>
<feature type="chain" id="PRO_5013322337" evidence="1">
    <location>
        <begin position="18"/>
        <end position="436"/>
    </location>
</feature>
<reference evidence="2 3" key="1">
    <citation type="submission" date="2016-07" db="EMBL/GenBank/DDBJ databases">
        <title>Pervasive Adenine N6-methylation of Active Genes in Fungi.</title>
        <authorList>
            <consortium name="DOE Joint Genome Institute"/>
            <person name="Mondo S.J."/>
            <person name="Dannebaum R.O."/>
            <person name="Kuo R.C."/>
            <person name="Labutti K."/>
            <person name="Haridas S."/>
            <person name="Kuo A."/>
            <person name="Salamov A."/>
            <person name="Ahrendt S.R."/>
            <person name="Lipzen A."/>
            <person name="Sullivan W."/>
            <person name="Andreopoulos W.B."/>
            <person name="Clum A."/>
            <person name="Lindquist E."/>
            <person name="Daum C."/>
            <person name="Ramamoorthy G.K."/>
            <person name="Gryganskyi A."/>
            <person name="Culley D."/>
            <person name="Magnuson J.K."/>
            <person name="James T.Y."/>
            <person name="O'Malley M.A."/>
            <person name="Stajich J.E."/>
            <person name="Spatafora J.W."/>
            <person name="Visel A."/>
            <person name="Grigoriev I.V."/>
        </authorList>
    </citation>
    <scope>NUCLEOTIDE SEQUENCE [LARGE SCALE GENOMIC DNA]</scope>
    <source>
        <strain evidence="2 3">68-887.2</strain>
    </source>
</reference>
<dbReference type="Proteomes" id="UP000193986">
    <property type="component" value="Unassembled WGS sequence"/>
</dbReference>
<feature type="signal peptide" evidence="1">
    <location>
        <begin position="1"/>
        <end position="17"/>
    </location>
</feature>
<accession>A0A1Y2B477</accession>
<dbReference type="EMBL" id="MCFC01000025">
    <property type="protein sequence ID" value="ORY29526.1"/>
    <property type="molecule type" value="Genomic_DNA"/>
</dbReference>